<evidence type="ECO:0000256" key="1">
    <source>
        <dbReference type="SAM" id="MobiDB-lite"/>
    </source>
</evidence>
<evidence type="ECO:0000313" key="3">
    <source>
        <dbReference type="Proteomes" id="UP000828390"/>
    </source>
</evidence>
<feature type="region of interest" description="Disordered" evidence="1">
    <location>
        <begin position="146"/>
        <end position="214"/>
    </location>
</feature>
<dbReference type="EMBL" id="JAIWYP010000004">
    <property type="protein sequence ID" value="KAH3837535.1"/>
    <property type="molecule type" value="Genomic_DNA"/>
</dbReference>
<evidence type="ECO:0000313" key="2">
    <source>
        <dbReference type="EMBL" id="KAH3837535.1"/>
    </source>
</evidence>
<protein>
    <submittedName>
        <fullName evidence="2">Uncharacterized protein</fullName>
    </submittedName>
</protein>
<reference evidence="2" key="1">
    <citation type="journal article" date="2019" name="bioRxiv">
        <title>The Genome of the Zebra Mussel, Dreissena polymorpha: A Resource for Invasive Species Research.</title>
        <authorList>
            <person name="McCartney M.A."/>
            <person name="Auch B."/>
            <person name="Kono T."/>
            <person name="Mallez S."/>
            <person name="Zhang Y."/>
            <person name="Obille A."/>
            <person name="Becker A."/>
            <person name="Abrahante J.E."/>
            <person name="Garbe J."/>
            <person name="Badalamenti J.P."/>
            <person name="Herman A."/>
            <person name="Mangelson H."/>
            <person name="Liachko I."/>
            <person name="Sullivan S."/>
            <person name="Sone E.D."/>
            <person name="Koren S."/>
            <person name="Silverstein K.A.T."/>
            <person name="Beckman K.B."/>
            <person name="Gohl D.M."/>
        </authorList>
    </citation>
    <scope>NUCLEOTIDE SEQUENCE</scope>
    <source>
        <strain evidence="2">Duluth1</strain>
        <tissue evidence="2">Whole animal</tissue>
    </source>
</reference>
<organism evidence="2 3">
    <name type="scientific">Dreissena polymorpha</name>
    <name type="common">Zebra mussel</name>
    <name type="synonym">Mytilus polymorpha</name>
    <dbReference type="NCBI Taxonomy" id="45954"/>
    <lineage>
        <taxon>Eukaryota</taxon>
        <taxon>Metazoa</taxon>
        <taxon>Spiralia</taxon>
        <taxon>Lophotrochozoa</taxon>
        <taxon>Mollusca</taxon>
        <taxon>Bivalvia</taxon>
        <taxon>Autobranchia</taxon>
        <taxon>Heteroconchia</taxon>
        <taxon>Euheterodonta</taxon>
        <taxon>Imparidentia</taxon>
        <taxon>Neoheterodontei</taxon>
        <taxon>Myida</taxon>
        <taxon>Dreissenoidea</taxon>
        <taxon>Dreissenidae</taxon>
        <taxon>Dreissena</taxon>
    </lineage>
</organism>
<keyword evidence="3" id="KW-1185">Reference proteome</keyword>
<dbReference type="Proteomes" id="UP000828390">
    <property type="component" value="Unassembled WGS sequence"/>
</dbReference>
<dbReference type="InterPro" id="IPR035892">
    <property type="entry name" value="C2_domain_sf"/>
</dbReference>
<accession>A0A9D4KDI2</accession>
<reference evidence="2" key="2">
    <citation type="submission" date="2020-11" db="EMBL/GenBank/DDBJ databases">
        <authorList>
            <person name="McCartney M.A."/>
            <person name="Auch B."/>
            <person name="Kono T."/>
            <person name="Mallez S."/>
            <person name="Becker A."/>
            <person name="Gohl D.M."/>
            <person name="Silverstein K.A.T."/>
            <person name="Koren S."/>
            <person name="Bechman K.B."/>
            <person name="Herman A."/>
            <person name="Abrahante J.E."/>
            <person name="Garbe J."/>
        </authorList>
    </citation>
    <scope>NUCLEOTIDE SEQUENCE</scope>
    <source>
        <strain evidence="2">Duluth1</strain>
        <tissue evidence="2">Whole animal</tissue>
    </source>
</reference>
<dbReference type="Gene3D" id="2.60.40.150">
    <property type="entry name" value="C2 domain"/>
    <property type="match status" value="1"/>
</dbReference>
<dbReference type="AlphaFoldDB" id="A0A9D4KDI2"/>
<gene>
    <name evidence="2" type="ORF">DPMN_110928</name>
</gene>
<feature type="compositionally biased region" description="Basic and acidic residues" evidence="1">
    <location>
        <begin position="179"/>
        <end position="190"/>
    </location>
</feature>
<dbReference type="SUPFAM" id="SSF49562">
    <property type="entry name" value="C2 domain (Calcium/lipid-binding domain, CaLB)"/>
    <property type="match status" value="1"/>
</dbReference>
<sequence length="352" mass="39114">MEEASRSLSRAYKWIDQLMASKDAQSNITLASEYVRQRYGLNDGTNSAPCGINTTPSRVGVQSPHMRMLTSVCNRAFGNIRSSRPSAVRRVSFSAIEGKPKITLNSDKHEKVNMTCSSNTVAVPKIQRTSTTSSIHLECDPDFAPYTESRMSRRTSQVNHAQPCKESDEEGDPPTLPDILRDGTNADKSRFASSNQRSLLPDDSKTLKGGESSERTHSNLGIVKMSIQYFSENRQLRVIIMSVEDLNMSDGALSVNISLNNSRGHKIYSTSNRNIVNKKVSFKQALFIGTESKLSDVSLKVAVVRSSRIFRLKKTLGVAFVPLDDLNLNFDTTLFVQLKPKQSRKHVSNAYS</sequence>
<name>A0A9D4KDI2_DREPO</name>
<comment type="caution">
    <text evidence="2">The sequence shown here is derived from an EMBL/GenBank/DDBJ whole genome shotgun (WGS) entry which is preliminary data.</text>
</comment>
<proteinExistence type="predicted"/>
<feature type="compositionally biased region" description="Basic and acidic residues" evidence="1">
    <location>
        <begin position="200"/>
        <end position="214"/>
    </location>
</feature>